<keyword evidence="6" id="KW-0303">Gap junction</keyword>
<keyword evidence="7" id="KW-0965">Cell junction</keyword>
<dbReference type="PANTHER" id="PTHR11893:SF36">
    <property type="entry name" value="INNEXIN-5"/>
    <property type="match status" value="1"/>
</dbReference>
<keyword evidence="10 12" id="KW-0472">Membrane</keyword>
<evidence type="ECO:0000256" key="11">
    <source>
        <dbReference type="ARBA" id="ARBA00023303"/>
    </source>
</evidence>
<keyword evidence="8 12" id="KW-1133">Transmembrane helix</keyword>
<evidence type="ECO:0000256" key="9">
    <source>
        <dbReference type="ARBA" id="ARBA00023065"/>
    </source>
</evidence>
<evidence type="ECO:0000256" key="4">
    <source>
        <dbReference type="ARBA" id="ARBA00022475"/>
    </source>
</evidence>
<dbReference type="Pfam" id="PF00876">
    <property type="entry name" value="Innexin"/>
    <property type="match status" value="2"/>
</dbReference>
<evidence type="ECO:0000256" key="1">
    <source>
        <dbReference type="ARBA" id="ARBA00004610"/>
    </source>
</evidence>
<comment type="caution">
    <text evidence="12">Lacks conserved residue(s) required for the propagation of feature annotation.</text>
</comment>
<dbReference type="PROSITE" id="PS51013">
    <property type="entry name" value="PANNEXIN"/>
    <property type="match status" value="1"/>
</dbReference>
<comment type="caution">
    <text evidence="14">The sequence shown here is derived from an EMBL/GenBank/DDBJ whole genome shotgun (WGS) entry which is preliminary data.</text>
</comment>
<feature type="transmembrane region" description="Helical" evidence="12">
    <location>
        <begin position="138"/>
        <end position="161"/>
    </location>
</feature>
<feature type="transmembrane region" description="Helical" evidence="12">
    <location>
        <begin position="230"/>
        <end position="252"/>
    </location>
</feature>
<reference evidence="14 15" key="1">
    <citation type="journal article" date="2015" name="Genome Biol.">
        <title>Comparative genomics of Steinernema reveals deeply conserved gene regulatory networks.</title>
        <authorList>
            <person name="Dillman A.R."/>
            <person name="Macchietto M."/>
            <person name="Porter C.F."/>
            <person name="Rogers A."/>
            <person name="Williams B."/>
            <person name="Antoshechkin I."/>
            <person name="Lee M.M."/>
            <person name="Goodwin Z."/>
            <person name="Lu X."/>
            <person name="Lewis E.E."/>
            <person name="Goodrich-Blair H."/>
            <person name="Stock S.P."/>
            <person name="Adams B.J."/>
            <person name="Sternberg P.W."/>
            <person name="Mortazavi A."/>
        </authorList>
    </citation>
    <scope>NUCLEOTIDE SEQUENCE [LARGE SCALE GENOMIC DNA]</scope>
    <source>
        <strain evidence="14 15">ALL</strain>
    </source>
</reference>
<dbReference type="GO" id="GO:0034220">
    <property type="term" value="P:monoatomic ion transmembrane transport"/>
    <property type="evidence" value="ECO:0007669"/>
    <property type="project" value="UniProtKB-KW"/>
</dbReference>
<proteinExistence type="inferred from homology"/>
<evidence type="ECO:0000256" key="10">
    <source>
        <dbReference type="ARBA" id="ARBA00023136"/>
    </source>
</evidence>
<comment type="function">
    <text evidence="12">Structural component of the gap junctions.</text>
</comment>
<dbReference type="GO" id="GO:0005921">
    <property type="term" value="C:gap junction"/>
    <property type="evidence" value="ECO:0007669"/>
    <property type="project" value="UniProtKB-SubCell"/>
</dbReference>
<comment type="subcellular location">
    <subcellularLocation>
        <location evidence="1">Cell junction</location>
        <location evidence="1">Gap junction</location>
    </subcellularLocation>
    <subcellularLocation>
        <location evidence="2 12">Cell membrane</location>
        <topology evidence="2 12">Multi-pass membrane protein</topology>
    </subcellularLocation>
</comment>
<feature type="region of interest" description="Disordered" evidence="13">
    <location>
        <begin position="319"/>
        <end position="356"/>
    </location>
</feature>
<dbReference type="InterPro" id="IPR000990">
    <property type="entry name" value="Innexin"/>
</dbReference>
<evidence type="ECO:0000256" key="12">
    <source>
        <dbReference type="RuleBase" id="RU010713"/>
    </source>
</evidence>
<keyword evidence="9 12" id="KW-0406">Ion transport</keyword>
<name>A0A4U5LQ08_STECR</name>
<dbReference type="AlphaFoldDB" id="A0A4U5LQ08"/>
<evidence type="ECO:0000256" key="2">
    <source>
        <dbReference type="ARBA" id="ARBA00004651"/>
    </source>
</evidence>
<dbReference type="GO" id="GO:0005243">
    <property type="term" value="F:gap junction channel activity"/>
    <property type="evidence" value="ECO:0007669"/>
    <property type="project" value="TreeGrafter"/>
</dbReference>
<comment type="similarity">
    <text evidence="12">Belongs to the pannexin family.</text>
</comment>
<gene>
    <name evidence="12" type="primary">inx</name>
    <name evidence="14" type="ORF">L596_030653</name>
</gene>
<reference evidence="14 15" key="2">
    <citation type="journal article" date="2019" name="G3 (Bethesda)">
        <title>Hybrid Assembly of the Genome of the Entomopathogenic Nematode Steinernema carpocapsae Identifies the X-Chromosome.</title>
        <authorList>
            <person name="Serra L."/>
            <person name="Macchietto M."/>
            <person name="Macias-Munoz A."/>
            <person name="McGill C.J."/>
            <person name="Rodriguez I.M."/>
            <person name="Rodriguez B."/>
            <person name="Murad R."/>
            <person name="Mortazavi A."/>
        </authorList>
    </citation>
    <scope>NUCLEOTIDE SEQUENCE [LARGE SCALE GENOMIC DNA]</scope>
    <source>
        <strain evidence="14 15">ALL</strain>
    </source>
</reference>
<sequence length="356" mass="41277">MIIFCYRKYRHDLQALWEDSTDRLVNHLTPKILFVVAVTFQFTSWYSRSMTCWSRAEIKAGRRKYIDAYCQANGVFQKIQNDNNPTKVPDLPYYPWIPLMMVVAGLLMRLPKCTCRFFFDHDLHIGTMLGRVARGKKSWTWTAGYFCMKFANVAVLIGILWKFSEILGGEMGGLLWPFQLLLTSEQNPFPSTVFCHVPTRSFAAEQHQAMYNIECYLPLMDMYRYFSIGFYFWNLALLAGSIGNIVMWISWLTKSSRNDFLLVCKKQAIPWKSINLSKLAKRTDMDTMTQLRLLDEQMGFLTLNPIIRSVVEAADAADDFDKENAEDRTEQKDKDVEKDKTSSDATRKSATFTFVV</sequence>
<keyword evidence="4" id="KW-1003">Cell membrane</keyword>
<keyword evidence="5 12" id="KW-0812">Transmembrane</keyword>
<evidence type="ECO:0000256" key="3">
    <source>
        <dbReference type="ARBA" id="ARBA00022448"/>
    </source>
</evidence>
<dbReference type="GO" id="GO:0005886">
    <property type="term" value="C:plasma membrane"/>
    <property type="evidence" value="ECO:0007669"/>
    <property type="project" value="UniProtKB-SubCell"/>
</dbReference>
<evidence type="ECO:0000256" key="6">
    <source>
        <dbReference type="ARBA" id="ARBA00022868"/>
    </source>
</evidence>
<evidence type="ECO:0000256" key="13">
    <source>
        <dbReference type="SAM" id="MobiDB-lite"/>
    </source>
</evidence>
<organism evidence="14 15">
    <name type="scientific">Steinernema carpocapsae</name>
    <name type="common">Entomopathogenic nematode</name>
    <dbReference type="NCBI Taxonomy" id="34508"/>
    <lineage>
        <taxon>Eukaryota</taxon>
        <taxon>Metazoa</taxon>
        <taxon>Ecdysozoa</taxon>
        <taxon>Nematoda</taxon>
        <taxon>Chromadorea</taxon>
        <taxon>Rhabditida</taxon>
        <taxon>Tylenchina</taxon>
        <taxon>Panagrolaimomorpha</taxon>
        <taxon>Strongyloidoidea</taxon>
        <taxon>Steinernematidae</taxon>
        <taxon>Steinernema</taxon>
    </lineage>
</organism>
<dbReference type="Proteomes" id="UP000298663">
    <property type="component" value="Unassembled WGS sequence"/>
</dbReference>
<accession>A0A4U5LQ08</accession>
<evidence type="ECO:0000313" key="15">
    <source>
        <dbReference type="Proteomes" id="UP000298663"/>
    </source>
</evidence>
<keyword evidence="3 12" id="KW-0813">Transport</keyword>
<evidence type="ECO:0000256" key="8">
    <source>
        <dbReference type="ARBA" id="ARBA00022989"/>
    </source>
</evidence>
<feature type="compositionally biased region" description="Basic and acidic residues" evidence="13">
    <location>
        <begin position="322"/>
        <end position="347"/>
    </location>
</feature>
<dbReference type="EMBL" id="AZBU02000014">
    <property type="protein sequence ID" value="TKR58026.1"/>
    <property type="molecule type" value="Genomic_DNA"/>
</dbReference>
<evidence type="ECO:0000256" key="7">
    <source>
        <dbReference type="ARBA" id="ARBA00022949"/>
    </source>
</evidence>
<keyword evidence="11 12" id="KW-0407">Ion channel</keyword>
<evidence type="ECO:0000313" key="14">
    <source>
        <dbReference type="EMBL" id="TKR58026.1"/>
    </source>
</evidence>
<keyword evidence="15" id="KW-1185">Reference proteome</keyword>
<dbReference type="PANTHER" id="PTHR11893">
    <property type="entry name" value="INNEXIN"/>
    <property type="match status" value="1"/>
</dbReference>
<evidence type="ECO:0000256" key="5">
    <source>
        <dbReference type="ARBA" id="ARBA00022692"/>
    </source>
</evidence>
<protein>
    <recommendedName>
        <fullName evidence="12">Innexin</fullName>
    </recommendedName>
</protein>